<sequence>MAWNLEMTGEVREWLHAMRATDRATSRLIGQAIQTLVEIGPGLGRPLVDRITGSVLQNMKELRPGSSGRSEVRILFAFDPRRNAVLLVAGDKAGQWEAWYEKAIPLAEDRFAEWIEWLEASPKEQQR</sequence>
<proteinExistence type="predicted"/>
<dbReference type="RefSeq" id="WP_307554448.1">
    <property type="nucleotide sequence ID" value="NZ_JAUSQU010000001.1"/>
</dbReference>
<evidence type="ECO:0008006" key="3">
    <source>
        <dbReference type="Google" id="ProtNLM"/>
    </source>
</evidence>
<dbReference type="EMBL" id="JAUSQU010000001">
    <property type="protein sequence ID" value="MDP9841272.1"/>
    <property type="molecule type" value="Genomic_DNA"/>
</dbReference>
<gene>
    <name evidence="1" type="ORF">J2853_000483</name>
</gene>
<dbReference type="InterPro" id="IPR009241">
    <property type="entry name" value="HigB-like"/>
</dbReference>
<accession>A0ABT9Q3H2</accession>
<evidence type="ECO:0000313" key="1">
    <source>
        <dbReference type="EMBL" id="MDP9841272.1"/>
    </source>
</evidence>
<dbReference type="Pfam" id="PF05973">
    <property type="entry name" value="Gp49"/>
    <property type="match status" value="1"/>
</dbReference>
<evidence type="ECO:0000313" key="2">
    <source>
        <dbReference type="Proteomes" id="UP001225356"/>
    </source>
</evidence>
<keyword evidence="2" id="KW-1185">Reference proteome</keyword>
<comment type="caution">
    <text evidence="1">The sequence shown here is derived from an EMBL/GenBank/DDBJ whole genome shotgun (WGS) entry which is preliminary data.</text>
</comment>
<name>A0ABT9Q3H2_9ACTN</name>
<reference evidence="1 2" key="1">
    <citation type="submission" date="2023-07" db="EMBL/GenBank/DDBJ databases">
        <title>Sequencing the genomes of 1000 actinobacteria strains.</title>
        <authorList>
            <person name="Klenk H.-P."/>
        </authorList>
    </citation>
    <scope>NUCLEOTIDE SEQUENCE [LARGE SCALE GENOMIC DNA]</scope>
    <source>
        <strain evidence="1 2">DSM 46740</strain>
    </source>
</reference>
<dbReference type="Proteomes" id="UP001225356">
    <property type="component" value="Unassembled WGS sequence"/>
</dbReference>
<protein>
    <recommendedName>
        <fullName evidence="3">Addiction module toxin RelE</fullName>
    </recommendedName>
</protein>
<organism evidence="1 2">
    <name type="scientific">Streptosporangium lutulentum</name>
    <dbReference type="NCBI Taxonomy" id="1461250"/>
    <lineage>
        <taxon>Bacteria</taxon>
        <taxon>Bacillati</taxon>
        <taxon>Actinomycetota</taxon>
        <taxon>Actinomycetes</taxon>
        <taxon>Streptosporangiales</taxon>
        <taxon>Streptosporangiaceae</taxon>
        <taxon>Streptosporangium</taxon>
    </lineage>
</organism>